<keyword evidence="2" id="KW-0812">Transmembrane</keyword>
<evidence type="ECO:0000256" key="1">
    <source>
        <dbReference type="SAM" id="MobiDB-lite"/>
    </source>
</evidence>
<reference evidence="3 4" key="1">
    <citation type="submission" date="2019-01" db="EMBL/GenBank/DDBJ databases">
        <title>Genome sequencing of strain FW100M-8.</title>
        <authorList>
            <person name="Heo J."/>
            <person name="Kim S.-J."/>
            <person name="Kim J.-S."/>
            <person name="Hong S.-B."/>
            <person name="Kwon S.-W."/>
        </authorList>
    </citation>
    <scope>NUCLEOTIDE SEQUENCE [LARGE SCALE GENOMIC DNA]</scope>
    <source>
        <strain evidence="3 4">FW100M-8</strain>
    </source>
</reference>
<sequence length="191" mass="19963">MEGALAMSTHELQHDPTQPQEERKRRRRGGAFFKFGLAGLAILGIGAAATSAVFNANVEFNADATGAEFAFLGSHGGGEQLAIVPIPASELEDLVPNEIRTIELTLHNNGTSALDATIADVVASFTNWPAFDATISFDRLSRTTAMTIPAHSPHTFDLIVTTGAMPDLAMGGEGSIMVTVNGQAVAATIAD</sequence>
<dbReference type="KEGG" id="agf:ET445_09420"/>
<organism evidence="3 4">
    <name type="scientific">Agromyces protaetiae</name>
    <dbReference type="NCBI Taxonomy" id="2509455"/>
    <lineage>
        <taxon>Bacteria</taxon>
        <taxon>Bacillati</taxon>
        <taxon>Actinomycetota</taxon>
        <taxon>Actinomycetes</taxon>
        <taxon>Micrococcales</taxon>
        <taxon>Microbacteriaceae</taxon>
        <taxon>Agromyces</taxon>
    </lineage>
</organism>
<evidence type="ECO:0000256" key="2">
    <source>
        <dbReference type="SAM" id="Phobius"/>
    </source>
</evidence>
<name>A0A4P6FCD6_9MICO</name>
<keyword evidence="2" id="KW-0472">Membrane</keyword>
<dbReference type="EMBL" id="CP035491">
    <property type="protein sequence ID" value="QAY73524.1"/>
    <property type="molecule type" value="Genomic_DNA"/>
</dbReference>
<proteinExistence type="predicted"/>
<dbReference type="RefSeq" id="WP_129190872.1">
    <property type="nucleotide sequence ID" value="NZ_CP035491.1"/>
</dbReference>
<evidence type="ECO:0000313" key="4">
    <source>
        <dbReference type="Proteomes" id="UP000291259"/>
    </source>
</evidence>
<dbReference type="OrthoDB" id="5073838at2"/>
<protein>
    <submittedName>
        <fullName evidence="3">Uncharacterized protein</fullName>
    </submittedName>
</protein>
<feature type="region of interest" description="Disordered" evidence="1">
    <location>
        <begin position="1"/>
        <end position="26"/>
    </location>
</feature>
<keyword evidence="4" id="KW-1185">Reference proteome</keyword>
<dbReference type="Proteomes" id="UP000291259">
    <property type="component" value="Chromosome"/>
</dbReference>
<evidence type="ECO:0000313" key="3">
    <source>
        <dbReference type="EMBL" id="QAY73524.1"/>
    </source>
</evidence>
<gene>
    <name evidence="3" type="ORF">ET445_09420</name>
</gene>
<keyword evidence="2" id="KW-1133">Transmembrane helix</keyword>
<feature type="transmembrane region" description="Helical" evidence="2">
    <location>
        <begin position="32"/>
        <end position="54"/>
    </location>
</feature>
<accession>A0A4P6FCD6</accession>
<dbReference type="AlphaFoldDB" id="A0A4P6FCD6"/>